<name>A0A0R1VH68_9LACO</name>
<evidence type="ECO:0000256" key="5">
    <source>
        <dbReference type="ARBA" id="ARBA00022741"/>
    </source>
</evidence>
<dbReference type="InterPro" id="IPR054618">
    <property type="entry name" value="ScrK"/>
</dbReference>
<comment type="similarity">
    <text evidence="2">Belongs to the ROK (NagC/XylR) family.</text>
</comment>
<dbReference type="CDD" id="cd24067">
    <property type="entry name" value="ASKHA_NBD_ROK_BsFRK-like"/>
    <property type="match status" value="1"/>
</dbReference>
<keyword evidence="10" id="KW-0119">Carbohydrate metabolism</keyword>
<keyword evidence="6 14" id="KW-0418">Kinase</keyword>
<keyword evidence="14" id="KW-0032">Aminotransferase</keyword>
<accession>A0A0R1VH68</accession>
<dbReference type="EMBL" id="AZGB01000027">
    <property type="protein sequence ID" value="KRM04591.1"/>
    <property type="molecule type" value="Genomic_DNA"/>
</dbReference>
<comment type="catalytic activity">
    <reaction evidence="12">
        <text>D-fructose + ATP = D-fructose 6-phosphate + ADP + H(+)</text>
        <dbReference type="Rhea" id="RHEA:16125"/>
        <dbReference type="ChEBI" id="CHEBI:15378"/>
        <dbReference type="ChEBI" id="CHEBI:30616"/>
        <dbReference type="ChEBI" id="CHEBI:37721"/>
        <dbReference type="ChEBI" id="CHEBI:61527"/>
        <dbReference type="ChEBI" id="CHEBI:456216"/>
        <dbReference type="EC" id="2.7.1.4"/>
    </reaction>
</comment>
<evidence type="ECO:0000256" key="6">
    <source>
        <dbReference type="ARBA" id="ARBA00022777"/>
    </source>
</evidence>
<evidence type="ECO:0000256" key="4">
    <source>
        <dbReference type="ARBA" id="ARBA00022723"/>
    </source>
</evidence>
<dbReference type="NCBIfam" id="NF045550">
    <property type="entry name" value="FrctkaseScrK"/>
    <property type="match status" value="1"/>
</dbReference>
<dbReference type="PANTHER" id="PTHR42742">
    <property type="entry name" value="TRANSCRIPTIONAL REPRESSOR MPRA"/>
    <property type="match status" value="1"/>
</dbReference>
<dbReference type="SUPFAM" id="SSF53067">
    <property type="entry name" value="Actin-like ATPase domain"/>
    <property type="match status" value="1"/>
</dbReference>
<evidence type="ECO:0000313" key="15">
    <source>
        <dbReference type="Proteomes" id="UP000051451"/>
    </source>
</evidence>
<dbReference type="PATRIC" id="fig|1423750.3.peg.2318"/>
<sequence>MLLGSIEAGGTKFVCAVGDQNYQVKQSVTFPTTDPATTIQKSIEFFQQFSNLSAIGIASFGPIEIRRSAPNYGFVTSTPKPGWKDIDFVGPIQQALNVPVYWTTDVNGSAYGEWVAYQQAGQALDSLVYYTVGTGIGAGIVNDGHFIGSQGHPELGHVYVKRHPNDADFTGICPFHNDCLEGLASGPTFKARLGIAGQNVPLSNPTWDIIAYYVAQALIQTTLAFRPAKIIIGGGVSSESFLKKVRQQFKELLNDYIEVGRLEDYIVMPKVANNGSATLGDFALAAKELENNY</sequence>
<dbReference type="EC" id="2.7.1.4" evidence="11"/>
<comment type="cofactor">
    <cofactor evidence="1">
        <name>Mg(2+)</name>
        <dbReference type="ChEBI" id="CHEBI:18420"/>
    </cofactor>
</comment>
<keyword evidence="8" id="KW-0067">ATP-binding</keyword>
<evidence type="ECO:0000256" key="7">
    <source>
        <dbReference type="ARBA" id="ARBA00022833"/>
    </source>
</evidence>
<dbReference type="FunFam" id="3.30.420.40:FF:000136">
    <property type="entry name" value="Putative fructokinase"/>
    <property type="match status" value="1"/>
</dbReference>
<evidence type="ECO:0000256" key="13">
    <source>
        <dbReference type="ARBA" id="ARBA00074653"/>
    </source>
</evidence>
<keyword evidence="3 14" id="KW-0808">Transferase</keyword>
<dbReference type="PANTHER" id="PTHR42742:SF3">
    <property type="entry name" value="FRUCTOKINASE"/>
    <property type="match status" value="1"/>
</dbReference>
<protein>
    <recommendedName>
        <fullName evidence="13">Fructokinase</fullName>
        <ecNumber evidence="11">2.7.1.4</ecNumber>
    </recommendedName>
</protein>
<dbReference type="GO" id="GO:0005524">
    <property type="term" value="F:ATP binding"/>
    <property type="evidence" value="ECO:0007669"/>
    <property type="project" value="UniProtKB-KW"/>
</dbReference>
<proteinExistence type="inferred from homology"/>
<dbReference type="Gene3D" id="3.30.420.40">
    <property type="match status" value="2"/>
</dbReference>
<evidence type="ECO:0000256" key="11">
    <source>
        <dbReference type="ARBA" id="ARBA00038887"/>
    </source>
</evidence>
<evidence type="ECO:0000256" key="10">
    <source>
        <dbReference type="ARBA" id="ARBA00023277"/>
    </source>
</evidence>
<dbReference type="InterPro" id="IPR043129">
    <property type="entry name" value="ATPase_NBD"/>
</dbReference>
<dbReference type="Pfam" id="PF00480">
    <property type="entry name" value="ROK"/>
    <property type="match status" value="1"/>
</dbReference>
<comment type="caution">
    <text evidence="14">The sequence shown here is derived from an EMBL/GenBank/DDBJ whole genome shotgun (WGS) entry which is preliminary data.</text>
</comment>
<dbReference type="RefSeq" id="WP_057872632.1">
    <property type="nucleotide sequence ID" value="NZ_AZGB01000027.1"/>
</dbReference>
<keyword evidence="7" id="KW-0862">Zinc</keyword>
<dbReference type="STRING" id="1423750.FC89_GL002279"/>
<dbReference type="GeneID" id="98319937"/>
<evidence type="ECO:0000256" key="8">
    <source>
        <dbReference type="ARBA" id="ARBA00022840"/>
    </source>
</evidence>
<gene>
    <name evidence="14" type="ORF">FC89_GL002279</name>
</gene>
<evidence type="ECO:0000256" key="3">
    <source>
        <dbReference type="ARBA" id="ARBA00022679"/>
    </source>
</evidence>
<keyword evidence="5" id="KW-0547">Nucleotide-binding</keyword>
<evidence type="ECO:0000313" key="14">
    <source>
        <dbReference type="EMBL" id="KRM04591.1"/>
    </source>
</evidence>
<keyword evidence="9" id="KW-0460">Magnesium</keyword>
<evidence type="ECO:0000256" key="9">
    <source>
        <dbReference type="ARBA" id="ARBA00022842"/>
    </source>
</evidence>
<evidence type="ECO:0000256" key="2">
    <source>
        <dbReference type="ARBA" id="ARBA00006479"/>
    </source>
</evidence>
<reference evidence="14 15" key="1">
    <citation type="journal article" date="2015" name="Genome Announc.">
        <title>Expanding the biotechnology potential of lactobacilli through comparative genomics of 213 strains and associated genera.</title>
        <authorList>
            <person name="Sun Z."/>
            <person name="Harris H.M."/>
            <person name="McCann A."/>
            <person name="Guo C."/>
            <person name="Argimon S."/>
            <person name="Zhang W."/>
            <person name="Yang X."/>
            <person name="Jeffery I.B."/>
            <person name="Cooney J.C."/>
            <person name="Kagawa T.F."/>
            <person name="Liu W."/>
            <person name="Song Y."/>
            <person name="Salvetti E."/>
            <person name="Wrobel A."/>
            <person name="Rasinkangas P."/>
            <person name="Parkhill J."/>
            <person name="Rea M.C."/>
            <person name="O'Sullivan O."/>
            <person name="Ritari J."/>
            <person name="Douillard F.P."/>
            <person name="Paul Ross R."/>
            <person name="Yang R."/>
            <person name="Briner A.E."/>
            <person name="Felis G.E."/>
            <person name="de Vos W.M."/>
            <person name="Barrangou R."/>
            <person name="Klaenhammer T.R."/>
            <person name="Caufield P.W."/>
            <person name="Cui Y."/>
            <person name="Zhang H."/>
            <person name="O'Toole P.W."/>
        </authorList>
    </citation>
    <scope>NUCLEOTIDE SEQUENCE [LARGE SCALE GENOMIC DNA]</scope>
    <source>
        <strain evidence="14 15">DSM 18630</strain>
    </source>
</reference>
<dbReference type="GO" id="GO:0008483">
    <property type="term" value="F:transaminase activity"/>
    <property type="evidence" value="ECO:0007669"/>
    <property type="project" value="UniProtKB-KW"/>
</dbReference>
<dbReference type="InterPro" id="IPR000600">
    <property type="entry name" value="ROK"/>
</dbReference>
<dbReference type="OrthoDB" id="9783435at2"/>
<keyword evidence="15" id="KW-1185">Reference proteome</keyword>
<dbReference type="AlphaFoldDB" id="A0A0R1VH68"/>
<organism evidence="14 15">
    <name type="scientific">Liquorilactobacillus ghanensis DSM 18630</name>
    <dbReference type="NCBI Taxonomy" id="1423750"/>
    <lineage>
        <taxon>Bacteria</taxon>
        <taxon>Bacillati</taxon>
        <taxon>Bacillota</taxon>
        <taxon>Bacilli</taxon>
        <taxon>Lactobacillales</taxon>
        <taxon>Lactobacillaceae</taxon>
        <taxon>Liquorilactobacillus</taxon>
    </lineage>
</organism>
<dbReference type="GO" id="GO:0008865">
    <property type="term" value="F:fructokinase activity"/>
    <property type="evidence" value="ECO:0007669"/>
    <property type="project" value="UniProtKB-EC"/>
</dbReference>
<dbReference type="InterPro" id="IPR051804">
    <property type="entry name" value="Carb_Metab_Reg_Kinase/Isom"/>
</dbReference>
<evidence type="ECO:0000256" key="12">
    <source>
        <dbReference type="ARBA" id="ARBA00048451"/>
    </source>
</evidence>
<dbReference type="FunFam" id="3.30.420.40:FF:000153">
    <property type="entry name" value="Putative fructokinase"/>
    <property type="match status" value="1"/>
</dbReference>
<evidence type="ECO:0000256" key="1">
    <source>
        <dbReference type="ARBA" id="ARBA00001946"/>
    </source>
</evidence>
<dbReference type="GO" id="GO:0046872">
    <property type="term" value="F:metal ion binding"/>
    <property type="evidence" value="ECO:0007669"/>
    <property type="project" value="UniProtKB-KW"/>
</dbReference>
<keyword evidence="4" id="KW-0479">Metal-binding</keyword>
<dbReference type="Proteomes" id="UP000051451">
    <property type="component" value="Unassembled WGS sequence"/>
</dbReference>